<evidence type="ECO:0000313" key="1">
    <source>
        <dbReference type="EMBL" id="SDR62510.1"/>
    </source>
</evidence>
<reference evidence="2" key="1">
    <citation type="submission" date="2016-10" db="EMBL/GenBank/DDBJ databases">
        <authorList>
            <person name="Varghese N."/>
            <person name="Submissions S."/>
        </authorList>
    </citation>
    <scope>NUCLEOTIDE SEQUENCE [LARGE SCALE GENOMIC DNA]</scope>
    <source>
        <strain evidence="2">DUS833</strain>
    </source>
</reference>
<evidence type="ECO:0000313" key="2">
    <source>
        <dbReference type="Proteomes" id="UP000199365"/>
    </source>
</evidence>
<sequence length="55" mass="6002">MEGRNRTICCFVSIELNIEPRHRLKPASGRNNVDEGSSSVIDMVIVPDAFMAGAP</sequence>
<dbReference type="AlphaFoldDB" id="A0A1H1KKG7"/>
<protein>
    <submittedName>
        <fullName evidence="1">Uncharacterized protein</fullName>
    </submittedName>
</protein>
<name>A0A1H1KKG7_9BURK</name>
<keyword evidence="2" id="KW-1185">Reference proteome</keyword>
<accession>A0A1H1KKG7</accession>
<proteinExistence type="predicted"/>
<dbReference type="EMBL" id="FNKX01000005">
    <property type="protein sequence ID" value="SDR62510.1"/>
    <property type="molecule type" value="Genomic_DNA"/>
</dbReference>
<gene>
    <name evidence="1" type="ORF">SAMN05445850_8232</name>
</gene>
<organism evidence="1 2">
    <name type="scientific">Paraburkholderia tuberum</name>
    <dbReference type="NCBI Taxonomy" id="157910"/>
    <lineage>
        <taxon>Bacteria</taxon>
        <taxon>Pseudomonadati</taxon>
        <taxon>Pseudomonadota</taxon>
        <taxon>Betaproteobacteria</taxon>
        <taxon>Burkholderiales</taxon>
        <taxon>Burkholderiaceae</taxon>
        <taxon>Paraburkholderia</taxon>
    </lineage>
</organism>
<dbReference type="Proteomes" id="UP000199365">
    <property type="component" value="Unassembled WGS sequence"/>
</dbReference>